<dbReference type="InterPro" id="IPR011051">
    <property type="entry name" value="RmlC_Cupin_sf"/>
</dbReference>
<keyword evidence="2" id="KW-1185">Reference proteome</keyword>
<dbReference type="Proteomes" id="UP001330812">
    <property type="component" value="Chromosome"/>
</dbReference>
<evidence type="ECO:0000313" key="1">
    <source>
        <dbReference type="EMBL" id="WSE32466.1"/>
    </source>
</evidence>
<dbReference type="EMBL" id="CP142149">
    <property type="protein sequence ID" value="WSE32466.1"/>
    <property type="molecule type" value="Genomic_DNA"/>
</dbReference>
<dbReference type="Gene3D" id="2.60.120.10">
    <property type="entry name" value="Jelly Rolls"/>
    <property type="match status" value="1"/>
</dbReference>
<organism evidence="1 2">
    <name type="scientific">Amycolatopsis rhabdoformis</name>
    <dbReference type="NCBI Taxonomy" id="1448059"/>
    <lineage>
        <taxon>Bacteria</taxon>
        <taxon>Bacillati</taxon>
        <taxon>Actinomycetota</taxon>
        <taxon>Actinomycetes</taxon>
        <taxon>Pseudonocardiales</taxon>
        <taxon>Pseudonocardiaceae</taxon>
        <taxon>Amycolatopsis</taxon>
    </lineage>
</organism>
<evidence type="ECO:0008006" key="3">
    <source>
        <dbReference type="Google" id="ProtNLM"/>
    </source>
</evidence>
<sequence length="301" mass="32472">MTTATTDHADPRRSLPVMAGMDRSRPIAAAQYFDFGAGPGTASEAGRTWTTRGQNAVVHYVAARAPGPIVDTRFASETALVLTSDAAAVTVTWDGAATDAAGHGIVVIPPGAVRIDNAGTGDVVLLVRADEPGWAERAANAEAYAEPHPRVAPAEPWPEPVGAPRVRVYPAADHPISPERFGRIYRTRSFMINLLPEQDGPRDPAKLSPHHHDDFEQYSLATGGTWVHHIRTPWLTDQAQWREDEHVRMGSPSLAVIPPPTIHTSAGTSAGRNVLIDIFSPPREDFSAKAGWVLNAEDYPR</sequence>
<name>A0ABZ1IEE7_9PSEU</name>
<dbReference type="SUPFAM" id="SSF51182">
    <property type="entry name" value="RmlC-like cupins"/>
    <property type="match status" value="1"/>
</dbReference>
<reference evidence="1 2" key="1">
    <citation type="journal article" date="2015" name="Int. J. Syst. Evol. Microbiol.">
        <title>Amycolatopsis rhabdoformis sp. nov., an actinomycete isolated from a tropical forest soil.</title>
        <authorList>
            <person name="Souza W.R."/>
            <person name="Silva R.E."/>
            <person name="Goodfellow M."/>
            <person name="Busarakam K."/>
            <person name="Figueiro F.S."/>
            <person name="Ferreira D."/>
            <person name="Rodrigues-Filho E."/>
            <person name="Moraes L.A.B."/>
            <person name="Zucchi T.D."/>
        </authorList>
    </citation>
    <scope>NUCLEOTIDE SEQUENCE [LARGE SCALE GENOMIC DNA]</scope>
    <source>
        <strain evidence="1 2">NCIMB 14900</strain>
    </source>
</reference>
<dbReference type="RefSeq" id="WP_326835273.1">
    <property type="nucleotide sequence ID" value="NZ_CP142149.1"/>
</dbReference>
<proteinExistence type="predicted"/>
<accession>A0ABZ1IEE7</accession>
<dbReference type="InterPro" id="IPR014710">
    <property type="entry name" value="RmlC-like_jellyroll"/>
</dbReference>
<evidence type="ECO:0000313" key="2">
    <source>
        <dbReference type="Proteomes" id="UP001330812"/>
    </source>
</evidence>
<protein>
    <recommendedName>
        <fullName evidence="3">DUF4437 domain-containing protein</fullName>
    </recommendedName>
</protein>
<gene>
    <name evidence="1" type="ORF">VSH64_10155</name>
</gene>